<dbReference type="PROSITE" id="PS50885">
    <property type="entry name" value="HAMP"/>
    <property type="match status" value="1"/>
</dbReference>
<proteinExistence type="predicted"/>
<keyword evidence="9 13" id="KW-1133">Transmembrane helix</keyword>
<protein>
    <recommendedName>
        <fullName evidence="3">histidine kinase</fullName>
        <ecNumber evidence="3">2.7.13.3</ecNumber>
    </recommendedName>
</protein>
<evidence type="ECO:0000256" key="12">
    <source>
        <dbReference type="SAM" id="MobiDB-lite"/>
    </source>
</evidence>
<dbReference type="Proteomes" id="UP001227317">
    <property type="component" value="Unassembled WGS sequence"/>
</dbReference>
<gene>
    <name evidence="15" type="ORF">QSG27_08405</name>
</gene>
<dbReference type="EC" id="2.7.13.3" evidence="3"/>
<name>A0ABU0WF53_9PROT</name>
<keyword evidence="8" id="KW-0418">Kinase</keyword>
<evidence type="ECO:0000313" key="15">
    <source>
        <dbReference type="EMBL" id="MDQ2102707.1"/>
    </source>
</evidence>
<dbReference type="InterPro" id="IPR003660">
    <property type="entry name" value="HAMP_dom"/>
</dbReference>
<dbReference type="Gene3D" id="6.10.340.10">
    <property type="match status" value="1"/>
</dbReference>
<evidence type="ECO:0000256" key="7">
    <source>
        <dbReference type="ARBA" id="ARBA00022692"/>
    </source>
</evidence>
<dbReference type="Gene3D" id="3.30.450.20">
    <property type="entry name" value="PAS domain"/>
    <property type="match status" value="1"/>
</dbReference>
<sequence>MGLLGLCLAPSTLVGLYASGHVGERVRSEATEHLLDVSAQIAGMLDVGMHERWRDMTLVASMINAQGSLDRADDLRDQFETLKRNVPIYAWIGAAETDGRVVASSQRLLEGADVSARPWFRAGTQAPFAGDLHEALLLARTLPPNPNGEPLRFVDIAMPLVRKDGVPLGVLGAHLSWSWANEVAGSVLGRSGGGKPDMDAFVLSREGVVLMGPQDLQGRKLELASVRAGVQGVAKSVQEVWPDGRTYFTAVSPTRGEGDYRGLGWVVLVRRDADATLADVSALQHRILFASLAAALAALMAGWVWAGRLSRPMQALAGAARRLSQGDLATPVPPTRAFAEATSLSASLVRLSMTLDAQRTPAATVEKPVSASREPAAP</sequence>
<dbReference type="EMBL" id="JAUJFI010000028">
    <property type="protein sequence ID" value="MDQ2102707.1"/>
    <property type="molecule type" value="Genomic_DNA"/>
</dbReference>
<dbReference type="SMART" id="SM00304">
    <property type="entry name" value="HAMP"/>
    <property type="match status" value="1"/>
</dbReference>
<dbReference type="InterPro" id="IPR033479">
    <property type="entry name" value="dCache_1"/>
</dbReference>
<feature type="transmembrane region" description="Helical" evidence="13">
    <location>
        <begin position="287"/>
        <end position="306"/>
    </location>
</feature>
<keyword evidence="5" id="KW-0597">Phosphoprotein</keyword>
<comment type="subcellular location">
    <subcellularLocation>
        <location evidence="2">Cell membrane</location>
        <topology evidence="2">Multi-pass membrane protein</topology>
    </subcellularLocation>
</comment>
<comment type="catalytic activity">
    <reaction evidence="1">
        <text>ATP + protein L-histidine = ADP + protein N-phospho-L-histidine.</text>
        <dbReference type="EC" id="2.7.13.3"/>
    </reaction>
</comment>
<dbReference type="PANTHER" id="PTHR45436:SF5">
    <property type="entry name" value="SENSOR HISTIDINE KINASE TRCS"/>
    <property type="match status" value="1"/>
</dbReference>
<evidence type="ECO:0000256" key="2">
    <source>
        <dbReference type="ARBA" id="ARBA00004651"/>
    </source>
</evidence>
<feature type="region of interest" description="Disordered" evidence="12">
    <location>
        <begin position="359"/>
        <end position="378"/>
    </location>
</feature>
<organism evidence="15 16">
    <name type="scientific">Azospirillum isscasi</name>
    <dbReference type="NCBI Taxonomy" id="3053926"/>
    <lineage>
        <taxon>Bacteria</taxon>
        <taxon>Pseudomonadati</taxon>
        <taxon>Pseudomonadota</taxon>
        <taxon>Alphaproteobacteria</taxon>
        <taxon>Rhodospirillales</taxon>
        <taxon>Azospirillaceae</taxon>
        <taxon>Azospirillum</taxon>
    </lineage>
</organism>
<dbReference type="Pfam" id="PF02743">
    <property type="entry name" value="dCache_1"/>
    <property type="match status" value="1"/>
</dbReference>
<evidence type="ECO:0000256" key="5">
    <source>
        <dbReference type="ARBA" id="ARBA00022553"/>
    </source>
</evidence>
<evidence type="ECO:0000256" key="6">
    <source>
        <dbReference type="ARBA" id="ARBA00022679"/>
    </source>
</evidence>
<dbReference type="CDD" id="cd06225">
    <property type="entry name" value="HAMP"/>
    <property type="match status" value="1"/>
</dbReference>
<dbReference type="InterPro" id="IPR050428">
    <property type="entry name" value="TCS_sensor_his_kinase"/>
</dbReference>
<keyword evidence="4" id="KW-1003">Cell membrane</keyword>
<evidence type="ECO:0000256" key="4">
    <source>
        <dbReference type="ARBA" id="ARBA00022475"/>
    </source>
</evidence>
<keyword evidence="11 13" id="KW-0472">Membrane</keyword>
<comment type="caution">
    <text evidence="15">The sequence shown here is derived from an EMBL/GenBank/DDBJ whole genome shotgun (WGS) entry which is preliminary data.</text>
</comment>
<reference evidence="15 16" key="1">
    <citation type="submission" date="2023-06" db="EMBL/GenBank/DDBJ databases">
        <title>Azospirillum isscasensis sp.nov, a bacterium isolated from rhizosphere soil of rice.</title>
        <authorList>
            <person name="Wang H."/>
        </authorList>
    </citation>
    <scope>NUCLEOTIDE SEQUENCE [LARGE SCALE GENOMIC DNA]</scope>
    <source>
        <strain evidence="15 16">C340-1</strain>
    </source>
</reference>
<evidence type="ECO:0000313" key="16">
    <source>
        <dbReference type="Proteomes" id="UP001227317"/>
    </source>
</evidence>
<evidence type="ECO:0000256" key="13">
    <source>
        <dbReference type="SAM" id="Phobius"/>
    </source>
</evidence>
<evidence type="ECO:0000256" key="10">
    <source>
        <dbReference type="ARBA" id="ARBA00023012"/>
    </source>
</evidence>
<dbReference type="PANTHER" id="PTHR45436">
    <property type="entry name" value="SENSOR HISTIDINE KINASE YKOH"/>
    <property type="match status" value="1"/>
</dbReference>
<evidence type="ECO:0000256" key="9">
    <source>
        <dbReference type="ARBA" id="ARBA00022989"/>
    </source>
</evidence>
<evidence type="ECO:0000256" key="1">
    <source>
        <dbReference type="ARBA" id="ARBA00000085"/>
    </source>
</evidence>
<evidence type="ECO:0000256" key="8">
    <source>
        <dbReference type="ARBA" id="ARBA00022777"/>
    </source>
</evidence>
<feature type="domain" description="HAMP" evidence="14">
    <location>
        <begin position="307"/>
        <end position="360"/>
    </location>
</feature>
<keyword evidence="6" id="KW-0808">Transferase</keyword>
<keyword evidence="10" id="KW-0902">Two-component regulatory system</keyword>
<dbReference type="Pfam" id="PF00672">
    <property type="entry name" value="HAMP"/>
    <property type="match status" value="1"/>
</dbReference>
<dbReference type="RefSeq" id="WP_306705066.1">
    <property type="nucleotide sequence ID" value="NZ_JAUJFI010000028.1"/>
</dbReference>
<accession>A0ABU0WF53</accession>
<keyword evidence="16" id="KW-1185">Reference proteome</keyword>
<keyword evidence="7 13" id="KW-0812">Transmembrane</keyword>
<evidence type="ECO:0000259" key="14">
    <source>
        <dbReference type="PROSITE" id="PS50885"/>
    </source>
</evidence>
<evidence type="ECO:0000256" key="3">
    <source>
        <dbReference type="ARBA" id="ARBA00012438"/>
    </source>
</evidence>
<evidence type="ECO:0000256" key="11">
    <source>
        <dbReference type="ARBA" id="ARBA00023136"/>
    </source>
</evidence>